<dbReference type="OrthoDB" id="9763189at2"/>
<dbReference type="InterPro" id="IPR005479">
    <property type="entry name" value="CPAse_ATP-bd"/>
</dbReference>
<dbReference type="GO" id="GO:0016787">
    <property type="term" value="F:hydrolase activity"/>
    <property type="evidence" value="ECO:0007669"/>
    <property type="project" value="UniProtKB-KW"/>
</dbReference>
<dbReference type="SUPFAM" id="SSF50891">
    <property type="entry name" value="Cyclophilin-like"/>
    <property type="match status" value="2"/>
</dbReference>
<feature type="domain" description="Biotin carboxylation" evidence="16">
    <location>
        <begin position="1"/>
        <end position="450"/>
    </location>
</feature>
<dbReference type="SUPFAM" id="SSF56059">
    <property type="entry name" value="Glutathione synthetase ATP-binding domain-like"/>
    <property type="match status" value="1"/>
</dbReference>
<dbReference type="PROSITE" id="PS00866">
    <property type="entry name" value="CPSASE_1"/>
    <property type="match status" value="1"/>
</dbReference>
<dbReference type="GO" id="GO:0005524">
    <property type="term" value="F:ATP binding"/>
    <property type="evidence" value="ECO:0007669"/>
    <property type="project" value="UniProtKB-UniRule"/>
</dbReference>
<dbReference type="NCBIfam" id="TIGR02712">
    <property type="entry name" value="urea_carbox"/>
    <property type="match status" value="1"/>
</dbReference>
<evidence type="ECO:0000256" key="9">
    <source>
        <dbReference type="ARBA" id="ARBA00022840"/>
    </source>
</evidence>
<keyword evidence="7 13" id="KW-0547">Nucleotide-binding</keyword>
<evidence type="ECO:0000313" key="20">
    <source>
        <dbReference type="Proteomes" id="UP000293172"/>
    </source>
</evidence>
<evidence type="ECO:0000313" key="17">
    <source>
        <dbReference type="EMBL" id="TBU95633.1"/>
    </source>
</evidence>
<dbReference type="InterPro" id="IPR005482">
    <property type="entry name" value="Biotin_COase_C"/>
</dbReference>
<accession>A0A4Q9R5K4</accession>
<dbReference type="Gene3D" id="2.40.50.100">
    <property type="match status" value="1"/>
</dbReference>
<dbReference type="InterPro" id="IPR016185">
    <property type="entry name" value="PreATP-grasp_dom_sf"/>
</dbReference>
<proteinExistence type="predicted"/>
<keyword evidence="9 13" id="KW-0067">ATP-binding</keyword>
<comment type="pathway">
    <text evidence="3">Lipid metabolism; malonyl-CoA biosynthesis; malonyl-CoA from acetyl-CoA: step 1/1.</text>
</comment>
<dbReference type="PROSITE" id="PS00867">
    <property type="entry name" value="CPSASE_2"/>
    <property type="match status" value="1"/>
</dbReference>
<dbReference type="SUPFAM" id="SSF160467">
    <property type="entry name" value="PH0987 N-terminal domain-like"/>
    <property type="match status" value="1"/>
</dbReference>
<dbReference type="SMART" id="SM00878">
    <property type="entry name" value="Biotin_carb_C"/>
    <property type="match status" value="1"/>
</dbReference>
<dbReference type="Pfam" id="PF02626">
    <property type="entry name" value="CT_A_B"/>
    <property type="match status" value="1"/>
</dbReference>
<comment type="cofactor">
    <cofactor evidence="1">
        <name>biotin</name>
        <dbReference type="ChEBI" id="CHEBI:57586"/>
    </cofactor>
</comment>
<dbReference type="FunFam" id="3.40.50.20:FF:000010">
    <property type="entry name" value="Propionyl-CoA carboxylase subunit alpha"/>
    <property type="match status" value="1"/>
</dbReference>
<organism evidence="17 20">
    <name type="scientific">Phytopseudomonas dryadis</name>
    <dbReference type="NCBI Taxonomy" id="2487520"/>
    <lineage>
        <taxon>Bacteria</taxon>
        <taxon>Pseudomonadati</taxon>
        <taxon>Pseudomonadota</taxon>
        <taxon>Gammaproteobacteria</taxon>
        <taxon>Pseudomonadales</taxon>
        <taxon>Pseudomonadaceae</taxon>
        <taxon>Phytopseudomonas</taxon>
    </lineage>
</organism>
<gene>
    <name evidence="17" type="primary">uca</name>
    <name evidence="18" type="ORF">DNK34_21370</name>
    <name evidence="17" type="ORF">DNK44_06840</name>
</gene>
<evidence type="ECO:0000256" key="2">
    <source>
        <dbReference type="ARBA" id="ARBA00003761"/>
    </source>
</evidence>
<comment type="catalytic activity">
    <reaction evidence="12">
        <text>N(6)-biotinyl-L-lysyl-[protein] + hydrogencarbonate + ATP = N(6)-carboxybiotinyl-L-lysyl-[protein] + ADP + phosphate + H(+)</text>
        <dbReference type="Rhea" id="RHEA:13501"/>
        <dbReference type="Rhea" id="RHEA-COMP:10505"/>
        <dbReference type="Rhea" id="RHEA-COMP:10506"/>
        <dbReference type="ChEBI" id="CHEBI:15378"/>
        <dbReference type="ChEBI" id="CHEBI:17544"/>
        <dbReference type="ChEBI" id="CHEBI:30616"/>
        <dbReference type="ChEBI" id="CHEBI:43474"/>
        <dbReference type="ChEBI" id="CHEBI:83144"/>
        <dbReference type="ChEBI" id="CHEBI:83145"/>
        <dbReference type="ChEBI" id="CHEBI:456216"/>
        <dbReference type="EC" id="6.3.4.14"/>
    </reaction>
</comment>
<dbReference type="Pfam" id="PF02786">
    <property type="entry name" value="CPSase_L_D2"/>
    <property type="match status" value="1"/>
</dbReference>
<evidence type="ECO:0000259" key="14">
    <source>
        <dbReference type="PROSITE" id="PS50968"/>
    </source>
</evidence>
<dbReference type="Pfam" id="PF02682">
    <property type="entry name" value="CT_C_D"/>
    <property type="match status" value="1"/>
</dbReference>
<comment type="function">
    <text evidence="2">This protein is a component of the acetyl coenzyme A carboxylase complex; first, biotin carboxylase catalyzes the carboxylation of the carrier protein and then the transcarboxylase transfers the carboxyl group to form malonyl-CoA.</text>
</comment>
<feature type="domain" description="Lipoyl-binding" evidence="14">
    <location>
        <begin position="1129"/>
        <end position="1209"/>
    </location>
</feature>
<evidence type="ECO:0000256" key="8">
    <source>
        <dbReference type="ARBA" id="ARBA00022801"/>
    </source>
</evidence>
<dbReference type="InterPro" id="IPR014084">
    <property type="entry name" value="Urea_COase"/>
</dbReference>
<evidence type="ECO:0000256" key="5">
    <source>
        <dbReference type="ARBA" id="ARBA00017242"/>
    </source>
</evidence>
<evidence type="ECO:0000256" key="12">
    <source>
        <dbReference type="ARBA" id="ARBA00048600"/>
    </source>
</evidence>
<evidence type="ECO:0000256" key="6">
    <source>
        <dbReference type="ARBA" id="ARBA00022598"/>
    </source>
</evidence>
<evidence type="ECO:0000256" key="10">
    <source>
        <dbReference type="ARBA" id="ARBA00023267"/>
    </source>
</evidence>
<dbReference type="SMART" id="SM00797">
    <property type="entry name" value="AHS2"/>
    <property type="match status" value="1"/>
</dbReference>
<dbReference type="SUPFAM" id="SSF51230">
    <property type="entry name" value="Single hybrid motif"/>
    <property type="match status" value="1"/>
</dbReference>
<dbReference type="Pfam" id="PF00364">
    <property type="entry name" value="Biotin_lipoyl"/>
    <property type="match status" value="1"/>
</dbReference>
<keyword evidence="19" id="KW-1185">Reference proteome</keyword>
<dbReference type="Gene3D" id="2.40.100.10">
    <property type="entry name" value="Cyclophilin-like"/>
    <property type="match status" value="2"/>
</dbReference>
<dbReference type="PANTHER" id="PTHR18866:SF128">
    <property type="entry name" value="UREA AMIDOLYASE"/>
    <property type="match status" value="1"/>
</dbReference>
<dbReference type="PROSITE" id="PS50968">
    <property type="entry name" value="BIOTINYL_LIPOYL"/>
    <property type="match status" value="1"/>
</dbReference>
<dbReference type="Pfam" id="PF02785">
    <property type="entry name" value="Biotin_carb_C"/>
    <property type="match status" value="1"/>
</dbReference>
<comment type="subunit">
    <text evidence="4">Acetyl-CoA carboxylase is a heterohexamer of biotin carboxyl carrier protein, biotin carboxylase and the two subunits of carboxyl transferase in a 2:2 complex.</text>
</comment>
<evidence type="ECO:0000313" key="18">
    <source>
        <dbReference type="EMBL" id="TBV01386.1"/>
    </source>
</evidence>
<evidence type="ECO:0000256" key="4">
    <source>
        <dbReference type="ARBA" id="ARBA00011750"/>
    </source>
</evidence>
<feature type="domain" description="ATP-grasp" evidence="15">
    <location>
        <begin position="120"/>
        <end position="317"/>
    </location>
</feature>
<dbReference type="Gene3D" id="3.30.1360.40">
    <property type="match status" value="1"/>
</dbReference>
<dbReference type="InterPro" id="IPR011053">
    <property type="entry name" value="Single_hybrid_motif"/>
</dbReference>
<dbReference type="SMART" id="SM00796">
    <property type="entry name" value="AHS1"/>
    <property type="match status" value="1"/>
</dbReference>
<evidence type="ECO:0000313" key="19">
    <source>
        <dbReference type="Proteomes" id="UP000291334"/>
    </source>
</evidence>
<evidence type="ECO:0000256" key="1">
    <source>
        <dbReference type="ARBA" id="ARBA00001953"/>
    </source>
</evidence>
<dbReference type="InterPro" id="IPR003833">
    <property type="entry name" value="CT_C_D"/>
</dbReference>
<keyword evidence="8" id="KW-0378">Hydrolase</keyword>
<evidence type="ECO:0000256" key="11">
    <source>
        <dbReference type="ARBA" id="ARBA00033786"/>
    </source>
</evidence>
<dbReference type="EMBL" id="QJUM01000031">
    <property type="protein sequence ID" value="TBV01386.1"/>
    <property type="molecule type" value="Genomic_DNA"/>
</dbReference>
<dbReference type="InterPro" id="IPR011764">
    <property type="entry name" value="Biotin_carboxylation_dom"/>
</dbReference>
<dbReference type="Proteomes" id="UP000293172">
    <property type="component" value="Unassembled WGS sequence"/>
</dbReference>
<dbReference type="InterPro" id="IPR050856">
    <property type="entry name" value="Biotin_carboxylase_complex"/>
</dbReference>
<sequence length="1211" mass="131282">MFAKLLIANRGAIACRILRTLRLLDVKGVAVYSEADVASLHIQQADEAVSLGDGPAAQTYLVVDKILAAARASGAQAIHPGYGFLSENAAFAEACEAAGLAFVGPTPEQLRVFGLKHTARALAKNHGVPMLEGTELLENLEAALVAGEQVGYPVMLKSTAGGGGIGMRVCRGAEELSEAFEAVRRLGQNNFSDSGVFIEKYIQRARHLEVQVFGDGQGEVIALGVRDCSVQRRNQKVLEETPAPNLPAGMADELCAAAIKLAKAVSYRSAGTVEFVYDSIAERFYFLEVNTRLQVEHGVTEQVWGVDLVRWMIELAAGELPPLAELAQALRPCGHAIQARLYAEDPGRDFQPSPGLLTAVDFPTADGKTLRIDTWVEAGCEIPPYFDPMIAKLITWAPTREQAGAALDQALADTQLYGVECNRDYLRQILADAPFASGSPWTRCLDDLVYQATTFEVLSAGTQTTVQDYPGRLGYWAVGVPPSGPMDDRALRLGNRLLGNEEGAAGLEITMSGPLLRFNADALIAVTGAAIPVTLDGAEQPMNTTLLVRAGSALALGTIANAGARSYLCLRGGLQVPDYLGSKSTFTLGQFGGHAGRALRAGDVLHLAPLGNAQAGAQLPVELCTDLPAVREIRVIYGPHGAPEYFTPAYIDTFFATAWEVHFNSSRTGVRLIGPKPEWVRDSGGEAGLHPSNIHDNPYAVGAVDFTGDMPVILGPDGPSLGGFVCPVTIIEADLWQLGQLKAGDKVRFVPVDIATARELAKATNLECADLCRSWLAGDQLPPLIAGKPAPTEKLASPIVLDIGRDDKRLVARLSGDTHLLLEIGQPELDLVLRFRGHALMQALEAKQLDGVIDLTPGIRSLQLHYQPETLPLQRLLDSVAGEWDAVCAAGDLKVPSRIVHLPLSWDDPACQLAIDKYMTTVRKDAPWCPSNLEFIRRINDLPDLDEVYRTVFEASYLVMGLGDVYLGAPVATPLDPRHRLVTTKYNPARTWTAENSVGIGGAYMCVYGMEGPGGYQFVGRTLQMWNRYRELAAFDGKPWLLRFFDQIRFYPVSAEELLQIRRDFPLGRFELRIEDSELALADYQDFLAEQAEGIDAFRNRQRAAFDAERQRWIASGQAHFESDEGFVEQDEDAPLDAGQHSVESHIAGNLWQVQVEPGATVKAGDVLVILESMKMEIPLLAPFAGVVRDIRVQPGSPVRAGQRVAVIEQT</sequence>
<evidence type="ECO:0000259" key="15">
    <source>
        <dbReference type="PROSITE" id="PS50975"/>
    </source>
</evidence>
<dbReference type="RefSeq" id="WP_131177213.1">
    <property type="nucleotide sequence ID" value="NZ_QJUL01000007.1"/>
</dbReference>
<dbReference type="SUPFAM" id="SSF51246">
    <property type="entry name" value="Rudiment single hybrid motif"/>
    <property type="match status" value="1"/>
</dbReference>
<dbReference type="GO" id="GO:0046872">
    <property type="term" value="F:metal ion binding"/>
    <property type="evidence" value="ECO:0007669"/>
    <property type="project" value="InterPro"/>
</dbReference>
<dbReference type="CDD" id="cd06850">
    <property type="entry name" value="biotinyl_domain"/>
    <property type="match status" value="1"/>
</dbReference>
<dbReference type="InterPro" id="IPR011761">
    <property type="entry name" value="ATP-grasp"/>
</dbReference>
<keyword evidence="6" id="KW-0436">Ligase</keyword>
<dbReference type="GO" id="GO:0004075">
    <property type="term" value="F:biotin carboxylase activity"/>
    <property type="evidence" value="ECO:0007669"/>
    <property type="project" value="UniProtKB-EC"/>
</dbReference>
<dbReference type="InterPro" id="IPR000089">
    <property type="entry name" value="Biotin_lipoyl"/>
</dbReference>
<dbReference type="InterPro" id="IPR003778">
    <property type="entry name" value="CT_A_B"/>
</dbReference>
<evidence type="ECO:0000256" key="7">
    <source>
        <dbReference type="ARBA" id="ARBA00022741"/>
    </source>
</evidence>
<evidence type="ECO:0000256" key="3">
    <source>
        <dbReference type="ARBA" id="ARBA00004956"/>
    </source>
</evidence>
<dbReference type="PROSITE" id="PS50975">
    <property type="entry name" value="ATP_GRASP"/>
    <property type="match status" value="1"/>
</dbReference>
<dbReference type="Pfam" id="PF00289">
    <property type="entry name" value="Biotin_carb_N"/>
    <property type="match status" value="1"/>
</dbReference>
<dbReference type="AlphaFoldDB" id="A0A4Q9R5K4"/>
<dbReference type="InterPro" id="IPR029000">
    <property type="entry name" value="Cyclophilin-like_dom_sf"/>
</dbReference>
<name>A0A4Q9R5K4_9GAMM</name>
<dbReference type="Gene3D" id="3.30.470.20">
    <property type="entry name" value="ATP-grasp fold, B domain"/>
    <property type="match status" value="1"/>
</dbReference>
<dbReference type="NCBIfam" id="TIGR00724">
    <property type="entry name" value="urea_amlyse_rel"/>
    <property type="match status" value="1"/>
</dbReference>
<dbReference type="PROSITE" id="PS50979">
    <property type="entry name" value="BC"/>
    <property type="match status" value="1"/>
</dbReference>
<dbReference type="InterPro" id="IPR011054">
    <property type="entry name" value="Rudment_hybrid_motif"/>
</dbReference>
<dbReference type="InterPro" id="IPR005481">
    <property type="entry name" value="BC-like_N"/>
</dbReference>
<dbReference type="PANTHER" id="PTHR18866">
    <property type="entry name" value="CARBOXYLASE:PYRUVATE/ACETYL-COA/PROPIONYL-COA CARBOXYLASE"/>
    <property type="match status" value="1"/>
</dbReference>
<dbReference type="SUPFAM" id="SSF52440">
    <property type="entry name" value="PreATP-grasp domain"/>
    <property type="match status" value="1"/>
</dbReference>
<keyword evidence="10" id="KW-0092">Biotin</keyword>
<dbReference type="EMBL" id="QJUL01000007">
    <property type="protein sequence ID" value="TBU95633.1"/>
    <property type="molecule type" value="Genomic_DNA"/>
</dbReference>
<dbReference type="Proteomes" id="UP000291334">
    <property type="component" value="Unassembled WGS sequence"/>
</dbReference>
<comment type="caution">
    <text evidence="17">The sequence shown here is derived from an EMBL/GenBank/DDBJ whole genome shotgun (WGS) entry which is preliminary data.</text>
</comment>
<evidence type="ECO:0000259" key="16">
    <source>
        <dbReference type="PROSITE" id="PS50979"/>
    </source>
</evidence>
<evidence type="ECO:0000256" key="13">
    <source>
        <dbReference type="PROSITE-ProRule" id="PRU00409"/>
    </source>
</evidence>
<protein>
    <recommendedName>
        <fullName evidence="5">Biotin carboxylase</fullName>
    </recommendedName>
    <alternativeName>
        <fullName evidence="11">Acetyl-coenzyme A carboxylase biotin carboxylase subunit A</fullName>
    </alternativeName>
</protein>
<reference evidence="19 20" key="1">
    <citation type="submission" date="2018-06" db="EMBL/GenBank/DDBJ databases">
        <title>Three novel Pseudomonas species isolated from symptomatic oak.</title>
        <authorList>
            <person name="Bueno-Gonzalez V."/>
            <person name="Brady C."/>
        </authorList>
    </citation>
    <scope>NUCLEOTIDE SEQUENCE [LARGE SCALE GENOMIC DNA]</scope>
    <source>
        <strain evidence="18 19">P26B</strain>
        <strain evidence="17 20">P6B</strain>
    </source>
</reference>